<evidence type="ECO:0000313" key="2">
    <source>
        <dbReference type="Proteomes" id="UP000036681"/>
    </source>
</evidence>
<sequence>MDKALHHRLTKRELQRVFGVEHRKDVPEYALITAKRRKMDDDHLRVQFNAWNDTYQIELKPNRKLLSPHLVIFFFSYVFLIRQIIER</sequence>
<reference evidence="3" key="1">
    <citation type="submission" date="2017-02" db="UniProtKB">
        <authorList>
            <consortium name="WormBaseParasite"/>
        </authorList>
    </citation>
    <scope>IDENTIFICATION</scope>
</reference>
<name>A0A0M3ITZ2_ASCLU</name>
<protein>
    <submittedName>
        <fullName evidence="3">DUF4258 domain-containing protein</fullName>
    </submittedName>
</protein>
<keyword evidence="1" id="KW-1133">Transmembrane helix</keyword>
<accession>A0A0M3ITZ2</accession>
<dbReference type="AlphaFoldDB" id="A0A0M3ITZ2"/>
<evidence type="ECO:0000313" key="3">
    <source>
        <dbReference type="WBParaSite" id="ALUE_0002222001-mRNA-1"/>
    </source>
</evidence>
<keyword evidence="1" id="KW-0812">Transmembrane</keyword>
<dbReference type="WBParaSite" id="ALUE_0002222001-mRNA-1">
    <property type="protein sequence ID" value="ALUE_0002222001-mRNA-1"/>
    <property type="gene ID" value="ALUE_0002222001"/>
</dbReference>
<organism evidence="2 3">
    <name type="scientific">Ascaris lumbricoides</name>
    <name type="common">Giant roundworm</name>
    <dbReference type="NCBI Taxonomy" id="6252"/>
    <lineage>
        <taxon>Eukaryota</taxon>
        <taxon>Metazoa</taxon>
        <taxon>Ecdysozoa</taxon>
        <taxon>Nematoda</taxon>
        <taxon>Chromadorea</taxon>
        <taxon>Rhabditida</taxon>
        <taxon>Spirurina</taxon>
        <taxon>Ascaridomorpha</taxon>
        <taxon>Ascaridoidea</taxon>
        <taxon>Ascarididae</taxon>
        <taxon>Ascaris</taxon>
    </lineage>
</organism>
<proteinExistence type="predicted"/>
<feature type="transmembrane region" description="Helical" evidence="1">
    <location>
        <begin position="65"/>
        <end position="85"/>
    </location>
</feature>
<dbReference type="Proteomes" id="UP000036681">
    <property type="component" value="Unplaced"/>
</dbReference>
<keyword evidence="2" id="KW-1185">Reference proteome</keyword>
<keyword evidence="1" id="KW-0472">Membrane</keyword>
<evidence type="ECO:0000256" key="1">
    <source>
        <dbReference type="SAM" id="Phobius"/>
    </source>
</evidence>